<dbReference type="Proteomes" id="UP000682713">
    <property type="component" value="Unassembled WGS sequence"/>
</dbReference>
<sequence length="233" mass="27907">MIPRLLLLARRHLQLLCPDRLAEIYQILIHTHTRLNAIMEIFNLTEDEVKLFIERRLIQIANENREYFTTAMTWNTYVNKYRYPASNTYNHHFGPWEDAKFHIFGKDAPPTQTNIKVKAQYTLEELKEIAKEWNAHAEKNSFPWAGTFASYFGTWQKSKIFIFGQDSIKPRNKYTKESLKEIAIKHRFYFTTVKEWDIYVGKMNCLILTHLFYIMRAGTKQKNMFYKLKDSFD</sequence>
<protein>
    <submittedName>
        <fullName evidence="1">Uncharacterized protein</fullName>
    </submittedName>
</protein>
<evidence type="ECO:0000313" key="2">
    <source>
        <dbReference type="Proteomes" id="UP000682713"/>
    </source>
</evidence>
<dbReference type="RefSeq" id="WP_213113121.1">
    <property type="nucleotide sequence ID" value="NZ_JAGYPJ010000002.1"/>
</dbReference>
<accession>A0A942TPX4</accession>
<dbReference type="EMBL" id="JAGYPJ010000002">
    <property type="protein sequence ID" value="MBS4202335.1"/>
    <property type="molecule type" value="Genomic_DNA"/>
</dbReference>
<keyword evidence="2" id="KW-1185">Reference proteome</keyword>
<comment type="caution">
    <text evidence="1">The sequence shown here is derived from an EMBL/GenBank/DDBJ whole genome shotgun (WGS) entry which is preliminary data.</text>
</comment>
<proteinExistence type="predicted"/>
<reference evidence="1 2" key="1">
    <citation type="submission" date="2021-05" db="EMBL/GenBank/DDBJ databases">
        <title>Novel Bacillus species.</title>
        <authorList>
            <person name="Liu G."/>
        </authorList>
    </citation>
    <scope>NUCLEOTIDE SEQUENCE [LARGE SCALE GENOMIC DNA]</scope>
    <source>
        <strain evidence="1 2">FJAT-49732</strain>
    </source>
</reference>
<name>A0A942TPX4_9BACI</name>
<gene>
    <name evidence="1" type="ORF">KHA93_22290</name>
</gene>
<organism evidence="1 2">
    <name type="scientific">Lederbergia citrisecunda</name>
    <dbReference type="NCBI Taxonomy" id="2833583"/>
    <lineage>
        <taxon>Bacteria</taxon>
        <taxon>Bacillati</taxon>
        <taxon>Bacillota</taxon>
        <taxon>Bacilli</taxon>
        <taxon>Bacillales</taxon>
        <taxon>Bacillaceae</taxon>
        <taxon>Lederbergia</taxon>
    </lineage>
</organism>
<dbReference type="AlphaFoldDB" id="A0A942TPX4"/>
<evidence type="ECO:0000313" key="1">
    <source>
        <dbReference type="EMBL" id="MBS4202335.1"/>
    </source>
</evidence>